<feature type="transmembrane region" description="Helical" evidence="10">
    <location>
        <begin position="139"/>
        <end position="166"/>
    </location>
</feature>
<dbReference type="InterPro" id="IPR003439">
    <property type="entry name" value="ABC_transporter-like_ATP-bd"/>
</dbReference>
<dbReference type="Gene3D" id="3.40.50.300">
    <property type="entry name" value="P-loop containing nucleotide triphosphate hydrolases"/>
    <property type="match status" value="1"/>
</dbReference>
<dbReference type="GO" id="GO:0005524">
    <property type="term" value="F:ATP binding"/>
    <property type="evidence" value="ECO:0007669"/>
    <property type="project" value="UniProtKB-KW"/>
</dbReference>
<keyword evidence="5" id="KW-0547">Nucleotide-binding</keyword>
<evidence type="ECO:0000256" key="3">
    <source>
        <dbReference type="ARBA" id="ARBA00022475"/>
    </source>
</evidence>
<keyword evidence="8 10" id="KW-1133">Transmembrane helix</keyword>
<dbReference type="Pfam" id="PF00664">
    <property type="entry name" value="ABC_membrane"/>
    <property type="match status" value="1"/>
</dbReference>
<feature type="transmembrane region" description="Helical" evidence="10">
    <location>
        <begin position="250"/>
        <end position="275"/>
    </location>
</feature>
<dbReference type="PANTHER" id="PTHR43394">
    <property type="entry name" value="ATP-DEPENDENT PERMEASE MDL1, MITOCHONDRIAL"/>
    <property type="match status" value="1"/>
</dbReference>
<dbReference type="AlphaFoldDB" id="A0A832PP35"/>
<organism evidence="14 15">
    <name type="scientific">Paracoccus solventivorans</name>
    <dbReference type="NCBI Taxonomy" id="53463"/>
    <lineage>
        <taxon>Bacteria</taxon>
        <taxon>Pseudomonadati</taxon>
        <taxon>Pseudomonadota</taxon>
        <taxon>Alphaproteobacteria</taxon>
        <taxon>Rhodobacterales</taxon>
        <taxon>Paracoccaceae</taxon>
        <taxon>Paracoccus</taxon>
    </lineage>
</organism>
<keyword evidence="9 10" id="KW-0472">Membrane</keyword>
<dbReference type="PROSITE" id="PS50990">
    <property type="entry name" value="PEPTIDASE_C39"/>
    <property type="match status" value="1"/>
</dbReference>
<evidence type="ECO:0000259" key="13">
    <source>
        <dbReference type="PROSITE" id="PS50990"/>
    </source>
</evidence>
<feature type="transmembrane region" description="Helical" evidence="10">
    <location>
        <begin position="281"/>
        <end position="301"/>
    </location>
</feature>
<name>A0A832PP35_9RHOB</name>
<dbReference type="FunFam" id="3.40.50.300:FF:000299">
    <property type="entry name" value="ABC transporter ATP-binding protein/permease"/>
    <property type="match status" value="1"/>
</dbReference>
<feature type="transmembrane region" description="Helical" evidence="10">
    <location>
        <begin position="378"/>
        <end position="402"/>
    </location>
</feature>
<keyword evidence="7" id="KW-0067">ATP-binding</keyword>
<evidence type="ECO:0000256" key="7">
    <source>
        <dbReference type="ARBA" id="ARBA00022840"/>
    </source>
</evidence>
<evidence type="ECO:0000313" key="15">
    <source>
        <dbReference type="Proteomes" id="UP000580830"/>
    </source>
</evidence>
<dbReference type="InterPro" id="IPR005074">
    <property type="entry name" value="Peptidase_C39"/>
</dbReference>
<evidence type="ECO:0000256" key="8">
    <source>
        <dbReference type="ARBA" id="ARBA00022989"/>
    </source>
</evidence>
<dbReference type="SMART" id="SM00382">
    <property type="entry name" value="AAA"/>
    <property type="match status" value="1"/>
</dbReference>
<dbReference type="Proteomes" id="UP000580830">
    <property type="component" value="Unassembled WGS sequence"/>
</dbReference>
<feature type="domain" description="ABC transmembrane type-1" evidence="12">
    <location>
        <begin position="144"/>
        <end position="422"/>
    </location>
</feature>
<dbReference type="InterPro" id="IPR039421">
    <property type="entry name" value="Type_1_exporter"/>
</dbReference>
<proteinExistence type="predicted"/>
<dbReference type="InterPro" id="IPR003593">
    <property type="entry name" value="AAA+_ATPase"/>
</dbReference>
<dbReference type="SUPFAM" id="SSF90123">
    <property type="entry name" value="ABC transporter transmembrane region"/>
    <property type="match status" value="1"/>
</dbReference>
<dbReference type="PANTHER" id="PTHR43394:SF1">
    <property type="entry name" value="ATP-BINDING CASSETTE SUB-FAMILY B MEMBER 10, MITOCHONDRIAL"/>
    <property type="match status" value="1"/>
</dbReference>
<dbReference type="Pfam" id="PF00005">
    <property type="entry name" value="ABC_tran"/>
    <property type="match status" value="1"/>
</dbReference>
<dbReference type="PROSITE" id="PS50893">
    <property type="entry name" value="ABC_TRANSPORTER_2"/>
    <property type="match status" value="1"/>
</dbReference>
<dbReference type="Gene3D" id="3.90.70.10">
    <property type="entry name" value="Cysteine proteinases"/>
    <property type="match status" value="1"/>
</dbReference>
<keyword evidence="6" id="KW-0378">Hydrolase</keyword>
<comment type="subcellular location">
    <subcellularLocation>
        <location evidence="1">Cell membrane</location>
        <topology evidence="1">Multi-pass membrane protein</topology>
    </subcellularLocation>
</comment>
<dbReference type="InterPro" id="IPR017750">
    <property type="entry name" value="ATPase_T1SS"/>
</dbReference>
<sequence length="689" mass="73836">MHAGALLGRPITLAALQVPQAGMGAGLGVREALDIARRAGLRTGFGRMALEELDAAVLPAVLLMSGNRAVVAEARTPAGGFVVYDPLLGEGLSEMAPAALAAGYTGFAILLRAEYREAPGDGSRQRGHWFWSTLAQHRWIYVQVILAAMVTNVLGLSTSIFSMVVYDRVLPHDAVESLLALTLGVLLALLFDFVIKTLRAGFVDRAGQKADAAMGRRIFDQLLDMQLRARKGSTGAMASTLREFETLREFFTSATLVAVVDLPFIVIFIGVVWLIGGPLALVPALAVPVVLIVGIAVQPLLARIAEDNFAEGQSKQAVLIETISGLETIKAVGAAGRMRARWEEAIERQADHGARSRAITQFAMNATAFTQQLAQVMIIFYGVFLIAQGTVSMGALIAAVILTGRTLAPLAQLAQTLTRINQARTSYRALDALMRADSEHPEGRSWLSRPRLDGRIAFDDVHFAYPEAMVDTLRGVSFTIAPGEKVAILGRIGCGKSTIARLILGLYEPKSGTVLVDGTDIRQIDPGDLRRNIGSVLQDVWLFSGTVRDNIAIGAVRPRDGDVLAAARIAGVDDFVARHPAGYDMKLAERGEGLSGGQRQAITLARALIGRPPILLMDEPTSAMDVQNEAEVIERLKTDLGPDRTVVIVTHRTSLLALVDRVIVIDQGRVVADGPKSILTRPAAQPKGS</sequence>
<dbReference type="CDD" id="cd03245">
    <property type="entry name" value="ABCC_bacteriocin_exporters"/>
    <property type="match status" value="1"/>
</dbReference>
<evidence type="ECO:0000256" key="2">
    <source>
        <dbReference type="ARBA" id="ARBA00022448"/>
    </source>
</evidence>
<protein>
    <submittedName>
        <fullName evidence="14">Type I secretion system permease/ATPase</fullName>
    </submittedName>
</protein>
<dbReference type="GO" id="GO:0015421">
    <property type="term" value="F:ABC-type oligopeptide transporter activity"/>
    <property type="evidence" value="ECO:0007669"/>
    <property type="project" value="TreeGrafter"/>
</dbReference>
<evidence type="ECO:0000259" key="12">
    <source>
        <dbReference type="PROSITE" id="PS50929"/>
    </source>
</evidence>
<dbReference type="InterPro" id="IPR027417">
    <property type="entry name" value="P-loop_NTPase"/>
</dbReference>
<evidence type="ECO:0000256" key="6">
    <source>
        <dbReference type="ARBA" id="ARBA00022801"/>
    </source>
</evidence>
<evidence type="ECO:0000259" key="11">
    <source>
        <dbReference type="PROSITE" id="PS50893"/>
    </source>
</evidence>
<evidence type="ECO:0000313" key="14">
    <source>
        <dbReference type="EMBL" id="HHW34375.1"/>
    </source>
</evidence>
<dbReference type="PROSITE" id="PS00211">
    <property type="entry name" value="ABC_TRANSPORTER_1"/>
    <property type="match status" value="1"/>
</dbReference>
<evidence type="ECO:0000256" key="10">
    <source>
        <dbReference type="SAM" id="Phobius"/>
    </source>
</evidence>
<keyword evidence="3" id="KW-1003">Cell membrane</keyword>
<dbReference type="EMBL" id="DULP01000143">
    <property type="protein sequence ID" value="HHW34375.1"/>
    <property type="molecule type" value="Genomic_DNA"/>
</dbReference>
<keyword evidence="4 10" id="KW-0812">Transmembrane</keyword>
<evidence type="ECO:0000256" key="4">
    <source>
        <dbReference type="ARBA" id="ARBA00022692"/>
    </source>
</evidence>
<reference evidence="14 15" key="1">
    <citation type="journal article" date="2020" name="Biotechnol. Biofuels">
        <title>New insights from the biogas microbiome by comprehensive genome-resolved metagenomics of nearly 1600 species originating from multiple anaerobic digesters.</title>
        <authorList>
            <person name="Campanaro S."/>
            <person name="Treu L."/>
            <person name="Rodriguez-R L.M."/>
            <person name="Kovalovszki A."/>
            <person name="Ziels R.M."/>
            <person name="Maus I."/>
            <person name="Zhu X."/>
            <person name="Kougias P.G."/>
            <person name="Basile A."/>
            <person name="Luo G."/>
            <person name="Schluter A."/>
            <person name="Konstantinidis K.T."/>
            <person name="Angelidaki I."/>
        </authorList>
    </citation>
    <scope>NUCLEOTIDE SEQUENCE [LARGE SCALE GENOMIC DNA]</scope>
    <source>
        <strain evidence="14">AS04akNAM_125</strain>
    </source>
</reference>
<dbReference type="GO" id="GO:0016887">
    <property type="term" value="F:ATP hydrolysis activity"/>
    <property type="evidence" value="ECO:0007669"/>
    <property type="project" value="InterPro"/>
</dbReference>
<dbReference type="GO" id="GO:0005886">
    <property type="term" value="C:plasma membrane"/>
    <property type="evidence" value="ECO:0007669"/>
    <property type="project" value="UniProtKB-SubCell"/>
</dbReference>
<evidence type="ECO:0000256" key="1">
    <source>
        <dbReference type="ARBA" id="ARBA00004651"/>
    </source>
</evidence>
<feature type="domain" description="Peptidase C39" evidence="13">
    <location>
        <begin position="2"/>
        <end position="111"/>
    </location>
</feature>
<dbReference type="InterPro" id="IPR036640">
    <property type="entry name" value="ABC1_TM_sf"/>
</dbReference>
<dbReference type="InterPro" id="IPR011527">
    <property type="entry name" value="ABC1_TM_dom"/>
</dbReference>
<dbReference type="GO" id="GO:0008233">
    <property type="term" value="F:peptidase activity"/>
    <property type="evidence" value="ECO:0007669"/>
    <property type="project" value="InterPro"/>
</dbReference>
<gene>
    <name evidence="14" type="ORF">GXX24_09605</name>
</gene>
<evidence type="ECO:0000256" key="9">
    <source>
        <dbReference type="ARBA" id="ARBA00023136"/>
    </source>
</evidence>
<evidence type="ECO:0000256" key="5">
    <source>
        <dbReference type="ARBA" id="ARBA00022741"/>
    </source>
</evidence>
<feature type="transmembrane region" description="Helical" evidence="10">
    <location>
        <begin position="178"/>
        <end position="195"/>
    </location>
</feature>
<dbReference type="NCBIfam" id="TIGR03375">
    <property type="entry name" value="type_I_sec_LssB"/>
    <property type="match status" value="1"/>
</dbReference>
<keyword evidence="2" id="KW-0813">Transport</keyword>
<dbReference type="PROSITE" id="PS50929">
    <property type="entry name" value="ABC_TM1F"/>
    <property type="match status" value="1"/>
</dbReference>
<dbReference type="SUPFAM" id="SSF52540">
    <property type="entry name" value="P-loop containing nucleoside triphosphate hydrolases"/>
    <property type="match status" value="1"/>
</dbReference>
<dbReference type="GO" id="GO:0006508">
    <property type="term" value="P:proteolysis"/>
    <property type="evidence" value="ECO:0007669"/>
    <property type="project" value="InterPro"/>
</dbReference>
<feature type="domain" description="ABC transporter" evidence="11">
    <location>
        <begin position="456"/>
        <end position="687"/>
    </location>
</feature>
<accession>A0A832PP35</accession>
<dbReference type="CDD" id="cd18587">
    <property type="entry name" value="ABC_6TM_LapB_like"/>
    <property type="match status" value="1"/>
</dbReference>
<dbReference type="InterPro" id="IPR017871">
    <property type="entry name" value="ABC_transporter-like_CS"/>
</dbReference>
<comment type="caution">
    <text evidence="14">The sequence shown here is derived from an EMBL/GenBank/DDBJ whole genome shotgun (WGS) entry which is preliminary data.</text>
</comment>
<dbReference type="Gene3D" id="1.20.1560.10">
    <property type="entry name" value="ABC transporter type 1, transmembrane domain"/>
    <property type="match status" value="1"/>
</dbReference>